<accession>A0AAD9IHR7</accession>
<dbReference type="PANTHER" id="PTHR45668:SF9">
    <property type="entry name" value="SERINE_THREONINE-PROTEIN PHOSPHATASE 7"/>
    <property type="match status" value="1"/>
</dbReference>
<reference evidence="7" key="1">
    <citation type="submission" date="2021-01" db="EMBL/GenBank/DDBJ databases">
        <authorList>
            <person name="Eckstrom K.M.E."/>
        </authorList>
    </citation>
    <scope>NUCLEOTIDE SEQUENCE</scope>
    <source>
        <strain evidence="7">UVCC 0001</strain>
    </source>
</reference>
<dbReference type="InterPro" id="IPR051134">
    <property type="entry name" value="PPP_phosphatase"/>
</dbReference>
<dbReference type="PROSITE" id="PS00125">
    <property type="entry name" value="SER_THR_PHOSPHATASE"/>
    <property type="match status" value="1"/>
</dbReference>
<dbReference type="Pfam" id="PF00149">
    <property type="entry name" value="Metallophos"/>
    <property type="match status" value="1"/>
</dbReference>
<evidence type="ECO:0000313" key="8">
    <source>
        <dbReference type="Proteomes" id="UP001255856"/>
    </source>
</evidence>
<dbReference type="PANTHER" id="PTHR45668">
    <property type="entry name" value="SERINE/THREONINE-PROTEIN PHOSPHATASE 5-RELATED"/>
    <property type="match status" value="1"/>
</dbReference>
<evidence type="ECO:0000256" key="2">
    <source>
        <dbReference type="ARBA" id="ARBA00022723"/>
    </source>
</evidence>
<dbReference type="EC" id="3.1.3.16" evidence="4"/>
<dbReference type="SUPFAM" id="SSF56300">
    <property type="entry name" value="Metallo-dependent phosphatases"/>
    <property type="match status" value="1"/>
</dbReference>
<dbReference type="InterPro" id="IPR029052">
    <property type="entry name" value="Metallo-depent_PP-like"/>
</dbReference>
<keyword evidence="2" id="KW-0479">Metal-binding</keyword>
<gene>
    <name evidence="7" type="ORF">QBZ16_003744</name>
</gene>
<keyword evidence="8" id="KW-1185">Reference proteome</keyword>
<evidence type="ECO:0000256" key="1">
    <source>
        <dbReference type="ARBA" id="ARBA00001936"/>
    </source>
</evidence>
<feature type="domain" description="Serine/threonine specific protein phosphatases" evidence="6">
    <location>
        <begin position="101"/>
        <end position="106"/>
    </location>
</feature>
<dbReference type="GO" id="GO:0046872">
    <property type="term" value="F:metal ion binding"/>
    <property type="evidence" value="ECO:0007669"/>
    <property type="project" value="UniProtKB-KW"/>
</dbReference>
<dbReference type="InterPro" id="IPR006186">
    <property type="entry name" value="Ser/Thr-sp_prot-phosphatase"/>
</dbReference>
<organism evidence="7 8">
    <name type="scientific">Prototheca wickerhamii</name>
    <dbReference type="NCBI Taxonomy" id="3111"/>
    <lineage>
        <taxon>Eukaryota</taxon>
        <taxon>Viridiplantae</taxon>
        <taxon>Chlorophyta</taxon>
        <taxon>core chlorophytes</taxon>
        <taxon>Trebouxiophyceae</taxon>
        <taxon>Chlorellales</taxon>
        <taxon>Chlorellaceae</taxon>
        <taxon>Prototheca</taxon>
    </lineage>
</organism>
<feature type="region of interest" description="Disordered" evidence="5">
    <location>
        <begin position="343"/>
        <end position="422"/>
    </location>
</feature>
<sequence length="422" mass="45851">MTLSVPVETVLGLVAAAEALLKPQSALVQVTPPPDSHVGVVGDTHGQFQDVCNIFESVGEPSEKLHLVFNGDYVDRGAWGLETLLLLLAWKLAAPEEVTLLRGNHETALCTLVYGFKGELVAKLGRGRWKSVHTACKRLFATLPLAARVGTKTLVLHGGLFRKPNRTRAAKQKRRRLDAFEPGTLDDLARAPSKGGLDPNGLGFSRLATDVLWSDPVAEPGFQLNTSRGIGMVFGPDVTARFLEENGLALVLRSHEGPDAREGREDLCPMTGGWTLDHDTPHGRLMTVFSAPDYPQFVPESQQRYNNLAAVAVLDAATDYASPSFRQLEAVRPRFEAQPYYDLGVPDSDEELEPVPSEVSGMTDVRAAREEEDADGEVSQPKSLSPISSTSEVSASLALPAPVSPEESCRPRRSRRTDERAD</sequence>
<protein>
    <recommendedName>
        <fullName evidence="4">Serine/threonine-protein phosphatase</fullName>
        <ecNumber evidence="4">3.1.3.16</ecNumber>
    </recommendedName>
</protein>
<comment type="cofactor">
    <cofactor evidence="1">
        <name>Mn(2+)</name>
        <dbReference type="ChEBI" id="CHEBI:29035"/>
    </cofactor>
</comment>
<feature type="compositionally biased region" description="Polar residues" evidence="5">
    <location>
        <begin position="380"/>
        <end position="394"/>
    </location>
</feature>
<evidence type="ECO:0000256" key="4">
    <source>
        <dbReference type="RuleBase" id="RU004273"/>
    </source>
</evidence>
<evidence type="ECO:0000256" key="5">
    <source>
        <dbReference type="SAM" id="MobiDB-lite"/>
    </source>
</evidence>
<comment type="similarity">
    <text evidence="4">Belongs to the PPP phosphatase family.</text>
</comment>
<dbReference type="EMBL" id="JASFZW010000005">
    <property type="protein sequence ID" value="KAK2077876.1"/>
    <property type="molecule type" value="Genomic_DNA"/>
</dbReference>
<dbReference type="SMART" id="SM00156">
    <property type="entry name" value="PP2Ac"/>
    <property type="match status" value="1"/>
</dbReference>
<keyword evidence="4" id="KW-0378">Hydrolase</keyword>
<dbReference type="InterPro" id="IPR004843">
    <property type="entry name" value="Calcineurin-like_PHP"/>
</dbReference>
<proteinExistence type="inferred from homology"/>
<dbReference type="Gene3D" id="3.60.21.10">
    <property type="match status" value="1"/>
</dbReference>
<evidence type="ECO:0000313" key="7">
    <source>
        <dbReference type="EMBL" id="KAK2077876.1"/>
    </source>
</evidence>
<dbReference type="AlphaFoldDB" id="A0AAD9IHR7"/>
<dbReference type="GO" id="GO:0004722">
    <property type="term" value="F:protein serine/threonine phosphatase activity"/>
    <property type="evidence" value="ECO:0007669"/>
    <property type="project" value="UniProtKB-EC"/>
</dbReference>
<evidence type="ECO:0000256" key="3">
    <source>
        <dbReference type="ARBA" id="ARBA00023211"/>
    </source>
</evidence>
<dbReference type="Proteomes" id="UP001255856">
    <property type="component" value="Unassembled WGS sequence"/>
</dbReference>
<comment type="catalytic activity">
    <reaction evidence="4">
        <text>O-phospho-L-threonyl-[protein] + H2O = L-threonyl-[protein] + phosphate</text>
        <dbReference type="Rhea" id="RHEA:47004"/>
        <dbReference type="Rhea" id="RHEA-COMP:11060"/>
        <dbReference type="Rhea" id="RHEA-COMP:11605"/>
        <dbReference type="ChEBI" id="CHEBI:15377"/>
        <dbReference type="ChEBI" id="CHEBI:30013"/>
        <dbReference type="ChEBI" id="CHEBI:43474"/>
        <dbReference type="ChEBI" id="CHEBI:61977"/>
        <dbReference type="EC" id="3.1.3.16"/>
    </reaction>
</comment>
<name>A0AAD9IHR7_PROWI</name>
<evidence type="ECO:0000259" key="6">
    <source>
        <dbReference type="PROSITE" id="PS00125"/>
    </source>
</evidence>
<dbReference type="PRINTS" id="PR00114">
    <property type="entry name" value="STPHPHTASE"/>
</dbReference>
<keyword evidence="3" id="KW-0464">Manganese</keyword>
<comment type="caution">
    <text evidence="7">The sequence shown here is derived from an EMBL/GenBank/DDBJ whole genome shotgun (WGS) entry which is preliminary data.</text>
</comment>